<feature type="compositionally biased region" description="Pro residues" evidence="6">
    <location>
        <begin position="558"/>
        <end position="567"/>
    </location>
</feature>
<dbReference type="InterPro" id="IPR024758">
    <property type="entry name" value="Inp1"/>
</dbReference>
<dbReference type="Proteomes" id="UP001295740">
    <property type="component" value="Unassembled WGS sequence"/>
</dbReference>
<feature type="compositionally biased region" description="Polar residues" evidence="6">
    <location>
        <begin position="597"/>
        <end position="613"/>
    </location>
</feature>
<proteinExistence type="inferred from homology"/>
<feature type="compositionally biased region" description="Pro residues" evidence="6">
    <location>
        <begin position="514"/>
        <end position="525"/>
    </location>
</feature>
<evidence type="ECO:0000256" key="1">
    <source>
        <dbReference type="ARBA" id="ARBA00003594"/>
    </source>
</evidence>
<feature type="compositionally biased region" description="Polar residues" evidence="6">
    <location>
        <begin position="541"/>
        <end position="554"/>
    </location>
</feature>
<sequence>MSRPRRVATAPVSSQPLLSRSNLNFSTSSRSEDLVETLYSHPSVKIIAFSSSQRSSLSSWPPSSETDDRPGSLPASSRLERTIAVGPFRIYRAPGSVAFLSCGSALQPILPKSQCWCIDEANSQFVLQIRRPQYWRIELPVAEPDQAPRALQLRDVFGKILLFEKTACPFQRSFTVPLPLPPTEPVKKKAWTPMGKNLITAPFQSDLYPSSPSPRATNKERRMTVATSETPATKAGSPPRNEVLRQPKEVALPPYGKTTPPSIVRIEGNEGSTEALQNPAIAVLHTALPDQRRSDISKESPVVSADSSTAVELSQGPRNVGVDRVPQKTESPGGSSNSTVSTQLPKEVQTRTSASESSYGINKSGSGSVESRQDASTASSMVPESSRKEEVVDKASHSPSANTRASTSHTTDMDSFHTTDMGLQATTSIGDEQSCSSDAIGRRDTPPEEVLVPEDDGPSSFEGSGHVVPVNLAKKRVTRMLAGRSFTAPPQLTLVTSPPSKKIRGKASVEASLPEPPEPPEPLEPLEPLESSEGSRAGSPVGSTDSFHSVQSWHSPITPLPPSPPSSRPVTPSLGKFPFPHQDIPRTLPHARDVSDYTVTPSTEKTLMPSSAGATDHSDRSMSPRSPTDTNDLPTAPASVGGKLTVPRSSALEERPQARQRPRPNNLSISRRALSPLPPAANLFSPQARQSPQGRLAAVRRLPSAIAHKTIEILLSPPSHLVNLMLKVAAKIAAGEWRGLVFGLGEGGEQIPVQWDYSDGEYSSFDDDDDYTMAKLGQGTRRSTSGDIAPTGESNRRTTRELNDSRSWEVD</sequence>
<feature type="compositionally biased region" description="Polar residues" evidence="6">
    <location>
        <begin position="397"/>
        <end position="410"/>
    </location>
</feature>
<keyword evidence="8" id="KW-1185">Reference proteome</keyword>
<feature type="region of interest" description="Disordered" evidence="6">
    <location>
        <begin position="292"/>
        <end position="466"/>
    </location>
</feature>
<gene>
    <name evidence="7" type="ORF">KHLLAP_LOCUS9281</name>
</gene>
<feature type="compositionally biased region" description="Polar residues" evidence="6">
    <location>
        <begin position="488"/>
        <end position="499"/>
    </location>
</feature>
<comment type="subcellular location">
    <subcellularLocation>
        <location evidence="2">Peroxisome membrane</location>
        <topology evidence="2">Peripheral membrane protein</topology>
    </subcellularLocation>
</comment>
<organism evidence="7 8">
    <name type="scientific">Anthostomella pinea</name>
    <dbReference type="NCBI Taxonomy" id="933095"/>
    <lineage>
        <taxon>Eukaryota</taxon>
        <taxon>Fungi</taxon>
        <taxon>Dikarya</taxon>
        <taxon>Ascomycota</taxon>
        <taxon>Pezizomycotina</taxon>
        <taxon>Sordariomycetes</taxon>
        <taxon>Xylariomycetidae</taxon>
        <taxon>Xylariales</taxon>
        <taxon>Xylariaceae</taxon>
        <taxon>Anthostomella</taxon>
    </lineage>
</organism>
<evidence type="ECO:0000256" key="3">
    <source>
        <dbReference type="ARBA" id="ARBA00010707"/>
    </source>
</evidence>
<feature type="compositionally biased region" description="Low complexity" evidence="6">
    <location>
        <begin position="54"/>
        <end position="64"/>
    </location>
</feature>
<evidence type="ECO:0000256" key="6">
    <source>
        <dbReference type="SAM" id="MobiDB-lite"/>
    </source>
</evidence>
<comment type="similarity">
    <text evidence="3">Belongs to the INP1 family.</text>
</comment>
<feature type="region of interest" description="Disordered" evidence="6">
    <location>
        <begin position="768"/>
        <end position="811"/>
    </location>
</feature>
<reference evidence="7" key="1">
    <citation type="submission" date="2023-10" db="EMBL/GenBank/DDBJ databases">
        <authorList>
            <person name="Hackl T."/>
        </authorList>
    </citation>
    <scope>NUCLEOTIDE SEQUENCE</scope>
</reference>
<dbReference type="Pfam" id="PF12634">
    <property type="entry name" value="Inp1"/>
    <property type="match status" value="1"/>
</dbReference>
<feature type="region of interest" description="Disordered" evidence="6">
    <location>
        <begin position="202"/>
        <end position="241"/>
    </location>
</feature>
<dbReference type="GO" id="GO:0045033">
    <property type="term" value="P:peroxisome inheritance"/>
    <property type="evidence" value="ECO:0007669"/>
    <property type="project" value="InterPro"/>
</dbReference>
<feature type="compositionally biased region" description="Polar residues" evidence="6">
    <location>
        <begin position="424"/>
        <end position="437"/>
    </location>
</feature>
<feature type="compositionally biased region" description="Basic and acidic residues" evidence="6">
    <location>
        <begin position="385"/>
        <end position="396"/>
    </location>
</feature>
<comment type="caution">
    <text evidence="7">The sequence shown here is derived from an EMBL/GenBank/DDBJ whole genome shotgun (WGS) entry which is preliminary data.</text>
</comment>
<evidence type="ECO:0000313" key="7">
    <source>
        <dbReference type="EMBL" id="CAJ2508813.1"/>
    </source>
</evidence>
<accession>A0AAI8VPP3</accession>
<dbReference type="AlphaFoldDB" id="A0AAI8VPP3"/>
<dbReference type="GO" id="GO:0005780">
    <property type="term" value="C:extrinsic component of intraperoxisomal membrane"/>
    <property type="evidence" value="ECO:0007669"/>
    <property type="project" value="InterPro"/>
</dbReference>
<feature type="compositionally biased region" description="Polar residues" evidence="6">
    <location>
        <begin position="623"/>
        <end position="633"/>
    </location>
</feature>
<evidence type="ECO:0000256" key="5">
    <source>
        <dbReference type="ARBA" id="ARBA00023136"/>
    </source>
</evidence>
<evidence type="ECO:0000256" key="4">
    <source>
        <dbReference type="ARBA" id="ARBA00021397"/>
    </source>
</evidence>
<keyword evidence="5" id="KW-0472">Membrane</keyword>
<feature type="region of interest" description="Disordered" evidence="6">
    <location>
        <begin position="54"/>
        <end position="76"/>
    </location>
</feature>
<dbReference type="EMBL" id="CAUWAG010000012">
    <property type="protein sequence ID" value="CAJ2508813.1"/>
    <property type="molecule type" value="Genomic_DNA"/>
</dbReference>
<evidence type="ECO:0000313" key="8">
    <source>
        <dbReference type="Proteomes" id="UP001295740"/>
    </source>
</evidence>
<name>A0AAI8VPP3_9PEZI</name>
<feature type="compositionally biased region" description="Polar residues" evidence="6">
    <location>
        <begin position="328"/>
        <end position="383"/>
    </location>
</feature>
<feature type="region of interest" description="Disordered" evidence="6">
    <location>
        <begin position="483"/>
        <end position="672"/>
    </location>
</feature>
<feature type="compositionally biased region" description="Polar residues" evidence="6">
    <location>
        <begin position="207"/>
        <end position="216"/>
    </location>
</feature>
<evidence type="ECO:0000256" key="2">
    <source>
        <dbReference type="ARBA" id="ARBA00004421"/>
    </source>
</evidence>
<feature type="compositionally biased region" description="Basic and acidic residues" evidence="6">
    <location>
        <begin position="794"/>
        <end position="811"/>
    </location>
</feature>
<protein>
    <recommendedName>
        <fullName evidence="4">Inheritance of peroxisomes protein 1</fullName>
    </recommendedName>
</protein>
<comment type="function">
    <text evidence="1">Required for peroxisome inheritance.</text>
</comment>